<evidence type="ECO:0000259" key="1">
    <source>
        <dbReference type="Pfam" id="PF00685"/>
    </source>
</evidence>
<organism evidence="2 3">
    <name type="scientific">Desulfonema magnum</name>
    <dbReference type="NCBI Taxonomy" id="45655"/>
    <lineage>
        <taxon>Bacteria</taxon>
        <taxon>Pseudomonadati</taxon>
        <taxon>Thermodesulfobacteriota</taxon>
        <taxon>Desulfobacteria</taxon>
        <taxon>Desulfobacterales</taxon>
        <taxon>Desulfococcaceae</taxon>
        <taxon>Desulfonema</taxon>
    </lineage>
</organism>
<dbReference type="GO" id="GO:0008146">
    <property type="term" value="F:sulfotransferase activity"/>
    <property type="evidence" value="ECO:0007669"/>
    <property type="project" value="InterPro"/>
</dbReference>
<keyword evidence="3" id="KW-1185">Reference proteome</keyword>
<sequence length="46" mass="5878">MFPFWSCLHSIQFWWNFRHLPNILFVHFNDLLKKLENEIRKKYLAR</sequence>
<dbReference type="AlphaFoldDB" id="A0A975BJ50"/>
<proteinExistence type="predicted"/>
<protein>
    <submittedName>
        <fullName evidence="2">Sulfotransferase domain-containing protein</fullName>
    </submittedName>
</protein>
<dbReference type="RefSeq" id="WP_207681993.1">
    <property type="nucleotide sequence ID" value="NZ_CP061800.1"/>
</dbReference>
<name>A0A975BJ50_9BACT</name>
<feature type="domain" description="Sulfotransferase" evidence="1">
    <location>
        <begin position="6"/>
        <end position="41"/>
    </location>
</feature>
<accession>A0A975BJ50</accession>
<dbReference type="InterPro" id="IPR027417">
    <property type="entry name" value="P-loop_NTPase"/>
</dbReference>
<dbReference type="InterPro" id="IPR000863">
    <property type="entry name" value="Sulfotransferase_dom"/>
</dbReference>
<dbReference type="Pfam" id="PF00685">
    <property type="entry name" value="Sulfotransfer_1"/>
    <property type="match status" value="1"/>
</dbReference>
<dbReference type="EMBL" id="CP061800">
    <property type="protein sequence ID" value="QTA86300.1"/>
    <property type="molecule type" value="Genomic_DNA"/>
</dbReference>
<dbReference type="Proteomes" id="UP000663722">
    <property type="component" value="Chromosome"/>
</dbReference>
<evidence type="ECO:0000313" key="3">
    <source>
        <dbReference type="Proteomes" id="UP000663722"/>
    </source>
</evidence>
<gene>
    <name evidence="2" type="ORF">dnm_023210</name>
</gene>
<reference evidence="2" key="1">
    <citation type="journal article" date="2021" name="Microb. Physiol.">
        <title>Proteogenomic Insights into the Physiology of Marine, Sulfate-Reducing, Filamentous Desulfonema limicola and Desulfonema magnum.</title>
        <authorList>
            <person name="Schnaars V."/>
            <person name="Wohlbrand L."/>
            <person name="Scheve S."/>
            <person name="Hinrichs C."/>
            <person name="Reinhardt R."/>
            <person name="Rabus R."/>
        </authorList>
    </citation>
    <scope>NUCLEOTIDE SEQUENCE</scope>
    <source>
        <strain evidence="2">4be13</strain>
    </source>
</reference>
<dbReference type="KEGG" id="dmm:dnm_023210"/>
<evidence type="ECO:0000313" key="2">
    <source>
        <dbReference type="EMBL" id="QTA86300.1"/>
    </source>
</evidence>
<dbReference type="SUPFAM" id="SSF52540">
    <property type="entry name" value="P-loop containing nucleoside triphosphate hydrolases"/>
    <property type="match status" value="1"/>
</dbReference>
<dbReference type="Gene3D" id="3.40.50.300">
    <property type="entry name" value="P-loop containing nucleotide triphosphate hydrolases"/>
    <property type="match status" value="1"/>
</dbReference>